<name>A0A2I1HQ82_9GLOM</name>
<feature type="non-terminal residue" evidence="1">
    <location>
        <position position="1"/>
    </location>
</feature>
<accession>A0A2I1HQ82</accession>
<dbReference type="InterPro" id="IPR036397">
    <property type="entry name" value="RNaseH_sf"/>
</dbReference>
<dbReference type="PANTHER" id="PTHR35871:SF1">
    <property type="entry name" value="CXC1-LIKE CYSTEINE CLUSTER ASSOCIATED WITH KDZ TRANSPOSASES DOMAIN-CONTAINING PROTEIN"/>
    <property type="match status" value="1"/>
</dbReference>
<evidence type="ECO:0000313" key="1">
    <source>
        <dbReference type="EMBL" id="PKY61051.1"/>
    </source>
</evidence>
<organism evidence="1 2">
    <name type="scientific">Rhizophagus irregularis</name>
    <dbReference type="NCBI Taxonomy" id="588596"/>
    <lineage>
        <taxon>Eukaryota</taxon>
        <taxon>Fungi</taxon>
        <taxon>Fungi incertae sedis</taxon>
        <taxon>Mucoromycota</taxon>
        <taxon>Glomeromycotina</taxon>
        <taxon>Glomeromycetes</taxon>
        <taxon>Glomerales</taxon>
        <taxon>Glomeraceae</taxon>
        <taxon>Rhizophagus</taxon>
    </lineage>
</organism>
<dbReference type="PANTHER" id="PTHR35871">
    <property type="entry name" value="EXPRESSED PROTEIN"/>
    <property type="match status" value="1"/>
</dbReference>
<comment type="caution">
    <text evidence="1">The sequence shown here is derived from an EMBL/GenBank/DDBJ whole genome shotgun (WGS) entry which is preliminary data.</text>
</comment>
<sequence length="480" mass="55417">KCNYSKMNASEIVSNTAGKGVYHARCIRSWAHEYVMSRQIPYSRQGHHAKIWSFLWDEGILLQVKSYIREHKWDISPQMLMIQMNEVILPGLGFAPSPTIHINTARNYLKELGYTYAKVKKGIYIDGHEREDVVAYRKIFLEQMSEFEHRMPIFSGDNLEEITWPDSNVQPLILITHDECIFSAYDGSRSLWIPDGEQPLRKKGNGRSIHVSDFLTDVCGRLALPDEMQVSDDFPREACVIMHSGKNNDGWWKADDLIIFDQCERAIPIFEARFPGCQALFAFDNVSSHATFSPDALIAKNMNLNPGGKQPKIRRTYFGDENIQQDMIFPSDYRISNLRGQPKGLKQVLMERGLWPNEGLKLEEARKIMSQQPDFLAQKGRIKEVIVATGHKVIFYPKFHCELNYIKNFWGAAKKFSRSNCDYLWTGLQRTVPLALASVPLTTIRRYARKAFRYMDVYRKGLTGKAAEFAVKKYRSHRRV</sequence>
<dbReference type="VEuPathDB" id="FungiDB:RhiirA1_476236"/>
<feature type="non-terminal residue" evidence="1">
    <location>
        <position position="480"/>
    </location>
</feature>
<keyword evidence="2" id="KW-1185">Reference proteome</keyword>
<dbReference type="Gene3D" id="3.30.420.10">
    <property type="entry name" value="Ribonuclease H-like superfamily/Ribonuclease H"/>
    <property type="match status" value="1"/>
</dbReference>
<dbReference type="Proteomes" id="UP000234323">
    <property type="component" value="Unassembled WGS sequence"/>
</dbReference>
<dbReference type="AlphaFoldDB" id="A0A2I1HQ82"/>
<reference evidence="1 2" key="1">
    <citation type="submission" date="2015-10" db="EMBL/GenBank/DDBJ databases">
        <title>Genome analyses suggest a sexual origin of heterokaryosis in a supposedly ancient asexual fungus.</title>
        <authorList>
            <person name="Ropars J."/>
            <person name="Sedzielewska K."/>
            <person name="Noel J."/>
            <person name="Charron P."/>
            <person name="Farinelli L."/>
            <person name="Marton T."/>
            <person name="Kruger M."/>
            <person name="Pelin A."/>
            <person name="Brachmann A."/>
            <person name="Corradi N."/>
        </authorList>
    </citation>
    <scope>NUCLEOTIDE SEQUENCE [LARGE SCALE GENOMIC DNA]</scope>
    <source>
        <strain evidence="1 2">A4</strain>
    </source>
</reference>
<proteinExistence type="predicted"/>
<gene>
    <name evidence="1" type="ORF">RhiirA4_299957</name>
</gene>
<dbReference type="EMBL" id="LLXI01004880">
    <property type="protein sequence ID" value="PKY61051.1"/>
    <property type="molecule type" value="Genomic_DNA"/>
</dbReference>
<evidence type="ECO:0000313" key="2">
    <source>
        <dbReference type="Proteomes" id="UP000234323"/>
    </source>
</evidence>
<protein>
    <recommendedName>
        <fullName evidence="3">DDE-1 domain-containing protein</fullName>
    </recommendedName>
</protein>
<dbReference type="GO" id="GO:0003676">
    <property type="term" value="F:nucleic acid binding"/>
    <property type="evidence" value="ECO:0007669"/>
    <property type="project" value="InterPro"/>
</dbReference>
<evidence type="ECO:0008006" key="3">
    <source>
        <dbReference type="Google" id="ProtNLM"/>
    </source>
</evidence>